<organism evidence="10 11">
    <name type="scientific">Yersinia alsatica</name>
    <dbReference type="NCBI Taxonomy" id="2890317"/>
    <lineage>
        <taxon>Bacteria</taxon>
        <taxon>Pseudomonadati</taxon>
        <taxon>Pseudomonadota</taxon>
        <taxon>Gammaproteobacteria</taxon>
        <taxon>Enterobacterales</taxon>
        <taxon>Yersiniaceae</taxon>
        <taxon>Yersinia</taxon>
    </lineage>
</organism>
<keyword evidence="8" id="KW-0472">Membrane</keyword>
<dbReference type="PANTHER" id="PTHR42781:SF4">
    <property type="entry name" value="SPERMIDINE_PUTRESCINE IMPORT ATP-BINDING PROTEIN POTA"/>
    <property type="match status" value="1"/>
</dbReference>
<evidence type="ECO:0000313" key="10">
    <source>
        <dbReference type="EMBL" id="UWM44729.1"/>
    </source>
</evidence>
<dbReference type="Proteomes" id="UP001057860">
    <property type="component" value="Chromosome"/>
</dbReference>
<feature type="domain" description="ABC transporter" evidence="9">
    <location>
        <begin position="12"/>
        <end position="230"/>
    </location>
</feature>
<keyword evidence="1" id="KW-0813">Transport</keyword>
<evidence type="ECO:0000313" key="11">
    <source>
        <dbReference type="Proteomes" id="UP001057860"/>
    </source>
</evidence>
<dbReference type="InterPro" id="IPR017871">
    <property type="entry name" value="ABC_transporter-like_CS"/>
</dbReference>
<evidence type="ECO:0000256" key="4">
    <source>
        <dbReference type="ARBA" id="ARBA00022741"/>
    </source>
</evidence>
<dbReference type="GO" id="GO:0005524">
    <property type="term" value="F:ATP binding"/>
    <property type="evidence" value="ECO:0007669"/>
    <property type="project" value="UniProtKB-KW"/>
</dbReference>
<evidence type="ECO:0000256" key="7">
    <source>
        <dbReference type="ARBA" id="ARBA00023065"/>
    </source>
</evidence>
<dbReference type="InterPro" id="IPR015853">
    <property type="entry name" value="ABC_transpr_FbpC"/>
</dbReference>
<dbReference type="SUPFAM" id="SSF52540">
    <property type="entry name" value="P-loop containing nucleoside triphosphate hydrolases"/>
    <property type="match status" value="1"/>
</dbReference>
<evidence type="ECO:0000256" key="1">
    <source>
        <dbReference type="ARBA" id="ARBA00022448"/>
    </source>
</evidence>
<evidence type="ECO:0000259" key="9">
    <source>
        <dbReference type="PROSITE" id="PS50893"/>
    </source>
</evidence>
<dbReference type="Gene3D" id="3.40.50.300">
    <property type="entry name" value="P-loop containing nucleotide triphosphate hydrolases"/>
    <property type="match status" value="1"/>
</dbReference>
<dbReference type="Pfam" id="PF00005">
    <property type="entry name" value="ABC_tran"/>
    <property type="match status" value="1"/>
</dbReference>
<dbReference type="InterPro" id="IPR050093">
    <property type="entry name" value="ABC_SmlMolc_Importer"/>
</dbReference>
<accession>A0ABY5UMM3</accession>
<evidence type="ECO:0000256" key="2">
    <source>
        <dbReference type="ARBA" id="ARBA00022475"/>
    </source>
</evidence>
<protein>
    <submittedName>
        <fullName evidence="10">ABC transporter ATP-binding protein</fullName>
    </submittedName>
</protein>
<dbReference type="InterPro" id="IPR027417">
    <property type="entry name" value="P-loop_NTPase"/>
</dbReference>
<sequence length="230" mass="25014">MSQPNMLQTAGISLSGISHSFAHHQVLNNVNLDVPQGTVLALLGPSGCGKSTLLKLLAGLLQPSAGEIHFGQQRIAGENFNLPPEQRGLGMVFQDYALWPHMTVAQNVGFPLQMRGVRGELKQARIDAALARVGLADFARRRPSELSGGQQQRVALARAIVAEPQVLLFDEPLSNLDRELRESLSQEMRVLLRQLGTTAVYVTHDHAEATVLAHRIARLSKGQIVDISVL</sequence>
<keyword evidence="3" id="KW-0410">Iron transport</keyword>
<dbReference type="InterPro" id="IPR003439">
    <property type="entry name" value="ABC_transporter-like_ATP-bd"/>
</dbReference>
<proteinExistence type="predicted"/>
<dbReference type="InterPro" id="IPR003593">
    <property type="entry name" value="AAA+_ATPase"/>
</dbReference>
<evidence type="ECO:0000256" key="3">
    <source>
        <dbReference type="ARBA" id="ARBA00022496"/>
    </source>
</evidence>
<dbReference type="EMBL" id="CP104006">
    <property type="protein sequence ID" value="UWM44729.1"/>
    <property type="molecule type" value="Genomic_DNA"/>
</dbReference>
<keyword evidence="4" id="KW-0547">Nucleotide-binding</keyword>
<dbReference type="PROSITE" id="PS50893">
    <property type="entry name" value="ABC_TRANSPORTER_2"/>
    <property type="match status" value="1"/>
</dbReference>
<dbReference type="PROSITE" id="PS00211">
    <property type="entry name" value="ABC_TRANSPORTER_1"/>
    <property type="match status" value="1"/>
</dbReference>
<reference evidence="10" key="1">
    <citation type="submission" date="2022-08" db="EMBL/GenBank/DDBJ databases">
        <authorList>
            <person name="Bogun A."/>
            <person name="Kislichkina A."/>
            <person name="Solomentsev V."/>
            <person name="Skryabin Y."/>
            <person name="Sizova A."/>
            <person name="Platonov M."/>
            <person name="Dentovskaya S."/>
        </authorList>
    </citation>
    <scope>NUCLEOTIDE SEQUENCE</scope>
    <source>
        <strain evidence="10">SCPM-O-B-7604</strain>
    </source>
</reference>
<keyword evidence="7" id="KW-0406">Ion transport</keyword>
<name>A0ABY5UMM3_9GAMM</name>
<dbReference type="PANTHER" id="PTHR42781">
    <property type="entry name" value="SPERMIDINE/PUTRESCINE IMPORT ATP-BINDING PROTEIN POTA"/>
    <property type="match status" value="1"/>
</dbReference>
<evidence type="ECO:0000256" key="5">
    <source>
        <dbReference type="ARBA" id="ARBA00022840"/>
    </source>
</evidence>
<evidence type="ECO:0000256" key="8">
    <source>
        <dbReference type="ARBA" id="ARBA00023136"/>
    </source>
</evidence>
<keyword evidence="5 10" id="KW-0067">ATP-binding</keyword>
<keyword evidence="2" id="KW-1003">Cell membrane</keyword>
<evidence type="ECO:0000256" key="6">
    <source>
        <dbReference type="ARBA" id="ARBA00023004"/>
    </source>
</evidence>
<dbReference type="CDD" id="cd03259">
    <property type="entry name" value="ABC_Carb_Solutes_like"/>
    <property type="match status" value="1"/>
</dbReference>
<keyword evidence="6" id="KW-0408">Iron</keyword>
<dbReference type="SMART" id="SM00382">
    <property type="entry name" value="AAA"/>
    <property type="match status" value="1"/>
</dbReference>
<gene>
    <name evidence="10" type="ORF">N0H69_19070</name>
</gene>
<keyword evidence="11" id="KW-1185">Reference proteome</keyword>